<sequence length="32" mass="3848">MCHHSELSRIKVDPNTQYFIDEYGRVRIFHGV</sequence>
<accession>A0A819VNQ6</accession>
<evidence type="ECO:0000313" key="2">
    <source>
        <dbReference type="Proteomes" id="UP000663823"/>
    </source>
</evidence>
<gene>
    <name evidence="1" type="ORF">OTI717_LOCUS34537</name>
</gene>
<dbReference type="Proteomes" id="UP000663823">
    <property type="component" value="Unassembled WGS sequence"/>
</dbReference>
<reference evidence="1" key="1">
    <citation type="submission" date="2021-02" db="EMBL/GenBank/DDBJ databases">
        <authorList>
            <person name="Nowell W R."/>
        </authorList>
    </citation>
    <scope>NUCLEOTIDE SEQUENCE</scope>
</reference>
<feature type="non-terminal residue" evidence="1">
    <location>
        <position position="1"/>
    </location>
</feature>
<proteinExistence type="predicted"/>
<evidence type="ECO:0000313" key="1">
    <source>
        <dbReference type="EMBL" id="CAF4111754.1"/>
    </source>
</evidence>
<comment type="caution">
    <text evidence="1">The sequence shown here is derived from an EMBL/GenBank/DDBJ whole genome shotgun (WGS) entry which is preliminary data.</text>
</comment>
<dbReference type="EMBL" id="CAJOAX010012413">
    <property type="protein sequence ID" value="CAF4111754.1"/>
    <property type="molecule type" value="Genomic_DNA"/>
</dbReference>
<dbReference type="AlphaFoldDB" id="A0A819VNQ6"/>
<organism evidence="1 2">
    <name type="scientific">Rotaria sordida</name>
    <dbReference type="NCBI Taxonomy" id="392033"/>
    <lineage>
        <taxon>Eukaryota</taxon>
        <taxon>Metazoa</taxon>
        <taxon>Spiralia</taxon>
        <taxon>Gnathifera</taxon>
        <taxon>Rotifera</taxon>
        <taxon>Eurotatoria</taxon>
        <taxon>Bdelloidea</taxon>
        <taxon>Philodinida</taxon>
        <taxon>Philodinidae</taxon>
        <taxon>Rotaria</taxon>
    </lineage>
</organism>
<name>A0A819VNQ6_9BILA</name>
<protein>
    <submittedName>
        <fullName evidence="1">Uncharacterized protein</fullName>
    </submittedName>
</protein>